<evidence type="ECO:0000256" key="1">
    <source>
        <dbReference type="ARBA" id="ARBA00051114"/>
    </source>
</evidence>
<dbReference type="NCBIfam" id="TIGR00254">
    <property type="entry name" value="GGDEF"/>
    <property type="match status" value="1"/>
</dbReference>
<dbReference type="InterPro" id="IPR001633">
    <property type="entry name" value="EAL_dom"/>
</dbReference>
<evidence type="ECO:0000259" key="2">
    <source>
        <dbReference type="PROSITE" id="PS50112"/>
    </source>
</evidence>
<dbReference type="InterPro" id="IPR052155">
    <property type="entry name" value="Biofilm_reg_signaling"/>
</dbReference>
<evidence type="ECO:0000259" key="5">
    <source>
        <dbReference type="PROSITE" id="PS50887"/>
    </source>
</evidence>
<dbReference type="InterPro" id="IPR000014">
    <property type="entry name" value="PAS"/>
</dbReference>
<protein>
    <submittedName>
        <fullName evidence="6">Diguanylate cyclase (GGDEF)-like protein/PAS domain S-box-containing protein</fullName>
    </submittedName>
</protein>
<dbReference type="SUPFAM" id="SSF55785">
    <property type="entry name" value="PYP-like sensor domain (PAS domain)"/>
    <property type="match status" value="3"/>
</dbReference>
<dbReference type="CDD" id="cd01949">
    <property type="entry name" value="GGDEF"/>
    <property type="match status" value="1"/>
</dbReference>
<evidence type="ECO:0000259" key="3">
    <source>
        <dbReference type="PROSITE" id="PS50113"/>
    </source>
</evidence>
<feature type="domain" description="PAS" evidence="2">
    <location>
        <begin position="150"/>
        <end position="194"/>
    </location>
</feature>
<dbReference type="InterPro" id="IPR013655">
    <property type="entry name" value="PAS_fold_3"/>
</dbReference>
<dbReference type="NCBIfam" id="TIGR00229">
    <property type="entry name" value="sensory_box"/>
    <property type="match status" value="2"/>
</dbReference>
<dbReference type="SMART" id="SM00267">
    <property type="entry name" value="GGDEF"/>
    <property type="match status" value="1"/>
</dbReference>
<dbReference type="Gene3D" id="3.20.20.450">
    <property type="entry name" value="EAL domain"/>
    <property type="match status" value="1"/>
</dbReference>
<dbReference type="SMART" id="SM00091">
    <property type="entry name" value="PAS"/>
    <property type="match status" value="3"/>
</dbReference>
<comment type="catalytic activity">
    <reaction evidence="1">
        <text>3',3'-c-di-GMP + H2O = 5'-phosphoguanylyl(3'-&gt;5')guanosine + H(+)</text>
        <dbReference type="Rhea" id="RHEA:24902"/>
        <dbReference type="ChEBI" id="CHEBI:15377"/>
        <dbReference type="ChEBI" id="CHEBI:15378"/>
        <dbReference type="ChEBI" id="CHEBI:58754"/>
        <dbReference type="ChEBI" id="CHEBI:58805"/>
        <dbReference type="EC" id="3.1.4.52"/>
    </reaction>
    <physiologicalReaction direction="left-to-right" evidence="1">
        <dbReference type="Rhea" id="RHEA:24903"/>
    </physiologicalReaction>
</comment>
<dbReference type="PROSITE" id="PS50113">
    <property type="entry name" value="PAC"/>
    <property type="match status" value="3"/>
</dbReference>
<accession>A0A7X0B324</accession>
<proteinExistence type="predicted"/>
<dbReference type="CDD" id="cd01948">
    <property type="entry name" value="EAL"/>
    <property type="match status" value="1"/>
</dbReference>
<keyword evidence="7" id="KW-1185">Reference proteome</keyword>
<dbReference type="SMART" id="SM00052">
    <property type="entry name" value="EAL"/>
    <property type="match status" value="1"/>
</dbReference>
<dbReference type="SMART" id="SM00086">
    <property type="entry name" value="PAC"/>
    <property type="match status" value="3"/>
</dbReference>
<evidence type="ECO:0000259" key="4">
    <source>
        <dbReference type="PROSITE" id="PS50883"/>
    </source>
</evidence>
<dbReference type="InterPro" id="IPR013656">
    <property type="entry name" value="PAS_4"/>
</dbReference>
<dbReference type="Proteomes" id="UP000539175">
    <property type="component" value="Unassembled WGS sequence"/>
</dbReference>
<dbReference type="InterPro" id="IPR001610">
    <property type="entry name" value="PAC"/>
</dbReference>
<comment type="caution">
    <text evidence="6">The sequence shown here is derived from an EMBL/GenBank/DDBJ whole genome shotgun (WGS) entry which is preliminary data.</text>
</comment>
<dbReference type="Pfam" id="PF08448">
    <property type="entry name" value="PAS_4"/>
    <property type="match status" value="1"/>
</dbReference>
<feature type="domain" description="PAC" evidence="3">
    <location>
        <begin position="97"/>
        <end position="149"/>
    </location>
</feature>
<dbReference type="InterPro" id="IPR035965">
    <property type="entry name" value="PAS-like_dom_sf"/>
</dbReference>
<dbReference type="PANTHER" id="PTHR44757:SF2">
    <property type="entry name" value="BIOFILM ARCHITECTURE MAINTENANCE PROTEIN MBAA"/>
    <property type="match status" value="1"/>
</dbReference>
<dbReference type="FunFam" id="3.20.20.450:FF:000001">
    <property type="entry name" value="Cyclic di-GMP phosphodiesterase yahA"/>
    <property type="match status" value="1"/>
</dbReference>
<dbReference type="PANTHER" id="PTHR44757">
    <property type="entry name" value="DIGUANYLATE CYCLASE DGCP"/>
    <property type="match status" value="1"/>
</dbReference>
<dbReference type="InterPro" id="IPR000160">
    <property type="entry name" value="GGDEF_dom"/>
</dbReference>
<dbReference type="FunFam" id="3.30.70.270:FF:000001">
    <property type="entry name" value="Diguanylate cyclase domain protein"/>
    <property type="match status" value="1"/>
</dbReference>
<dbReference type="PROSITE" id="PS50883">
    <property type="entry name" value="EAL"/>
    <property type="match status" value="1"/>
</dbReference>
<dbReference type="PROSITE" id="PS50887">
    <property type="entry name" value="GGDEF"/>
    <property type="match status" value="1"/>
</dbReference>
<dbReference type="Gene3D" id="3.30.70.270">
    <property type="match status" value="1"/>
</dbReference>
<dbReference type="Pfam" id="PF13426">
    <property type="entry name" value="PAS_9"/>
    <property type="match status" value="1"/>
</dbReference>
<feature type="domain" description="PAC" evidence="3">
    <location>
        <begin position="360"/>
        <end position="412"/>
    </location>
</feature>
<dbReference type="InterPro" id="IPR035919">
    <property type="entry name" value="EAL_sf"/>
</dbReference>
<dbReference type="SUPFAM" id="SSF55073">
    <property type="entry name" value="Nucleotide cyclase"/>
    <property type="match status" value="1"/>
</dbReference>
<dbReference type="InterPro" id="IPR029787">
    <property type="entry name" value="Nucleotide_cyclase"/>
</dbReference>
<dbReference type="SUPFAM" id="SSF141868">
    <property type="entry name" value="EAL domain-like"/>
    <property type="match status" value="1"/>
</dbReference>
<reference evidence="6 7" key="1">
    <citation type="submission" date="2020-08" db="EMBL/GenBank/DDBJ databases">
        <title>Genomic Encyclopedia of Type Strains, Phase IV (KMG-IV): sequencing the most valuable type-strain genomes for metagenomic binning, comparative biology and taxonomic classification.</title>
        <authorList>
            <person name="Goeker M."/>
        </authorList>
    </citation>
    <scope>NUCLEOTIDE SEQUENCE [LARGE SCALE GENOMIC DNA]</scope>
    <source>
        <strain evidence="6 7">DSM 22198</strain>
    </source>
</reference>
<dbReference type="Gene3D" id="3.30.450.20">
    <property type="entry name" value="PAS domain"/>
    <property type="match status" value="3"/>
</dbReference>
<dbReference type="Pfam" id="PF00563">
    <property type="entry name" value="EAL"/>
    <property type="match status" value="1"/>
</dbReference>
<dbReference type="InterPro" id="IPR000700">
    <property type="entry name" value="PAS-assoc_C"/>
</dbReference>
<dbReference type="InterPro" id="IPR043128">
    <property type="entry name" value="Rev_trsase/Diguanyl_cyclase"/>
</dbReference>
<name>A0A7X0B324_9PROT</name>
<feature type="domain" description="PAC" evidence="3">
    <location>
        <begin position="230"/>
        <end position="283"/>
    </location>
</feature>
<evidence type="ECO:0000313" key="7">
    <source>
        <dbReference type="Proteomes" id="UP000539175"/>
    </source>
</evidence>
<dbReference type="RefSeq" id="WP_184807356.1">
    <property type="nucleotide sequence ID" value="NZ_JACIIZ010000020.1"/>
</dbReference>
<dbReference type="Pfam" id="PF00990">
    <property type="entry name" value="GGDEF"/>
    <property type="match status" value="1"/>
</dbReference>
<dbReference type="EMBL" id="JACIIZ010000020">
    <property type="protein sequence ID" value="MBB6254838.1"/>
    <property type="molecule type" value="Genomic_DNA"/>
</dbReference>
<feature type="domain" description="EAL" evidence="4">
    <location>
        <begin position="591"/>
        <end position="845"/>
    </location>
</feature>
<dbReference type="GO" id="GO:0071111">
    <property type="term" value="F:cyclic-guanylate-specific phosphodiesterase activity"/>
    <property type="evidence" value="ECO:0007669"/>
    <property type="project" value="UniProtKB-EC"/>
</dbReference>
<dbReference type="CDD" id="cd00130">
    <property type="entry name" value="PAS"/>
    <property type="match status" value="3"/>
</dbReference>
<sequence>MRQSTGDALRPALILRPLPPAVPVMSVLLEALNAVSQGVLVAGADCLIRFCNTAFTSMTGYGVADVLGRGCDLLCGPDTDPATVRALSDCMDQGVPFTGDVLNYTRDGQPFWNELSVTPVRGPDGAVSHFISVHRDISARKRAEDALRDAAQHHRFLQDRVLAGVIVRAADSRLRYANATACRLLGLSEDAVLGTYETDPRWRFVREDGSPVPAEDLPGSLALRGRVDVQNVLLGLERDVGSSPIWLMYNAYPVLDGAGRPVEAVISFTDVTDLKKAQQSLEKSEERLRLVLRGSQDAPWDWDLLNSVLYYSPRWWEMIGYQDGELCTDPSLWETLSHPEDREACRAEFHAALKSGQESYEMEFRLRHKDGHYVPILSRGFILRDGTGRPVRVSGTNTNLTERKQAEARIHQLAFYDTLTDLPNRSLVIEHLRRALLSAKRGAAQGALLFIDLDHFKVLNDTLGHDKGDELLRQVATRLRGCVRPSDIVARLGGDEFVVMLENLDATASQAALAARTVGRKVMALFDTPFPLDGDSHRTTASVGIALFGPETDGVDCLMKQADLAMYTAKAGGRNTLRFFDACIQLAMDKRLALEKDLREGLERGQMAIHLQPQVNQAGKVVGAEVLLRWYHPERGPVSPTEFIPLAESTGLILPLGKWVLKEACATLRRWADHPALSRLTLSVNVSARQFLESDFDRQVLDILAASGANPCHLKLELTESLLAHDVADIVEKMGTLRERGVRFSLDDFGTGYSSLGYLQRLPLDELKIDRMFVCDVLSNPNDASIARIILSLAQNLGLSVTAEGVETAGQLDFLRANGCRQYQGFLFGHPVPVAAFEAGIPAPL</sequence>
<gene>
    <name evidence="6" type="ORF">FHS74_005429</name>
</gene>
<dbReference type="GO" id="GO:0071732">
    <property type="term" value="P:cellular response to nitric oxide"/>
    <property type="evidence" value="ECO:0007669"/>
    <property type="project" value="UniProtKB-ARBA"/>
</dbReference>
<dbReference type="PROSITE" id="PS50112">
    <property type="entry name" value="PAS"/>
    <property type="match status" value="3"/>
</dbReference>
<dbReference type="Pfam" id="PF08447">
    <property type="entry name" value="PAS_3"/>
    <property type="match status" value="1"/>
</dbReference>
<feature type="domain" description="PAS" evidence="2">
    <location>
        <begin position="284"/>
        <end position="356"/>
    </location>
</feature>
<evidence type="ECO:0000313" key="6">
    <source>
        <dbReference type="EMBL" id="MBB6254838.1"/>
    </source>
</evidence>
<dbReference type="AlphaFoldDB" id="A0A7X0B324"/>
<feature type="domain" description="GGDEF" evidence="5">
    <location>
        <begin position="444"/>
        <end position="582"/>
    </location>
</feature>
<organism evidence="6 7">
    <name type="scientific">Nitrospirillum iridis</name>
    <dbReference type="NCBI Taxonomy" id="765888"/>
    <lineage>
        <taxon>Bacteria</taxon>
        <taxon>Pseudomonadati</taxon>
        <taxon>Pseudomonadota</taxon>
        <taxon>Alphaproteobacteria</taxon>
        <taxon>Rhodospirillales</taxon>
        <taxon>Azospirillaceae</taxon>
        <taxon>Nitrospirillum</taxon>
    </lineage>
</organism>
<feature type="domain" description="PAS" evidence="2">
    <location>
        <begin position="24"/>
        <end position="94"/>
    </location>
</feature>